<evidence type="ECO:0000256" key="1">
    <source>
        <dbReference type="SAM" id="Coils"/>
    </source>
</evidence>
<feature type="coiled-coil region" evidence="1">
    <location>
        <begin position="9"/>
        <end position="57"/>
    </location>
</feature>
<dbReference type="PANTHER" id="PTHR11505">
    <property type="entry name" value="L1 TRANSPOSABLE ELEMENT-RELATED"/>
    <property type="match status" value="1"/>
</dbReference>
<dbReference type="Gene3D" id="1.20.5.390">
    <property type="entry name" value="L1 transposable element, trimerization domain"/>
    <property type="match status" value="1"/>
</dbReference>
<dbReference type="InterPro" id="IPR004244">
    <property type="entry name" value="Transposase_22"/>
</dbReference>
<dbReference type="AlphaFoldDB" id="A0A8D1U0A0"/>
<dbReference type="SUPFAM" id="SSF57997">
    <property type="entry name" value="Tropomyosin"/>
    <property type="match status" value="1"/>
</dbReference>
<evidence type="ECO:0000256" key="2">
    <source>
        <dbReference type="SAM" id="MobiDB-lite"/>
    </source>
</evidence>
<dbReference type="Gene3D" id="3.30.70.1820">
    <property type="entry name" value="L1 transposable element, RRM domain"/>
    <property type="match status" value="1"/>
</dbReference>
<evidence type="ECO:0000313" key="4">
    <source>
        <dbReference type="Ensembl" id="ENSSSCP00055017275.1"/>
    </source>
</evidence>
<keyword evidence="1" id="KW-0175">Coiled coil</keyword>
<feature type="domain" description="L1 transposable element RRM" evidence="3">
    <location>
        <begin position="82"/>
        <end position="133"/>
    </location>
</feature>
<protein>
    <recommendedName>
        <fullName evidence="3">L1 transposable element RRM domain-containing protein</fullName>
    </recommendedName>
</protein>
<feature type="region of interest" description="Disordered" evidence="2">
    <location>
        <begin position="123"/>
        <end position="148"/>
    </location>
</feature>
<dbReference type="InterPro" id="IPR043636">
    <property type="entry name" value="L1_RRM_dom"/>
</dbReference>
<evidence type="ECO:0000259" key="3">
    <source>
        <dbReference type="Pfam" id="PF02994"/>
    </source>
</evidence>
<reference evidence="4" key="1">
    <citation type="submission" date="2025-08" db="UniProtKB">
        <authorList>
            <consortium name="Ensembl"/>
        </authorList>
    </citation>
    <scope>IDENTIFICATION</scope>
</reference>
<feature type="compositionally biased region" description="Polar residues" evidence="2">
    <location>
        <begin position="131"/>
        <end position="148"/>
    </location>
</feature>
<proteinExistence type="predicted"/>
<dbReference type="Ensembl" id="ENSSSCT00055021827.1">
    <property type="protein sequence ID" value="ENSSSCP00055017275.1"/>
    <property type="gene ID" value="ENSSSCG00055011133.1"/>
</dbReference>
<evidence type="ECO:0000313" key="5">
    <source>
        <dbReference type="Proteomes" id="UP000694724"/>
    </source>
</evidence>
<accession>A0A8D1U0A0</accession>
<dbReference type="Pfam" id="PF02994">
    <property type="entry name" value="Transposase_22"/>
    <property type="match status" value="1"/>
</dbReference>
<name>A0A8D1U0A0_PIG</name>
<dbReference type="Proteomes" id="UP000694724">
    <property type="component" value="Unplaced"/>
</dbReference>
<sequence length="148" mass="17347">MQIPFRKELENIRRSQEKLENSFAEIQTELKAIKSKMNKAEERISDVEDKIMDITQSGHQTENDMKKHESNIRDLWDNIKQANLRIIGIPEGKEEEKGIENIFEEIMAENFPNPKHTDIKVQEAQRAPNKLNPNQTHTKTYYNKNGKS</sequence>
<organism evidence="4 5">
    <name type="scientific">Sus scrofa</name>
    <name type="common">Pig</name>
    <dbReference type="NCBI Taxonomy" id="9823"/>
    <lineage>
        <taxon>Eukaryota</taxon>
        <taxon>Metazoa</taxon>
        <taxon>Chordata</taxon>
        <taxon>Craniata</taxon>
        <taxon>Vertebrata</taxon>
        <taxon>Euteleostomi</taxon>
        <taxon>Mammalia</taxon>
        <taxon>Eutheria</taxon>
        <taxon>Laurasiatheria</taxon>
        <taxon>Artiodactyla</taxon>
        <taxon>Suina</taxon>
        <taxon>Suidae</taxon>
        <taxon>Sus</taxon>
    </lineage>
</organism>